<dbReference type="SUPFAM" id="SSF82171">
    <property type="entry name" value="DPP6 N-terminal domain-like"/>
    <property type="match status" value="1"/>
</dbReference>
<dbReference type="EMBL" id="NEXK01000023">
    <property type="protein sequence ID" value="PSN97247.1"/>
    <property type="molecule type" value="Genomic_DNA"/>
</dbReference>
<accession>A0A2R6BF26</accession>
<dbReference type="Gene3D" id="3.40.50.1820">
    <property type="entry name" value="alpha/beta hydrolase"/>
    <property type="match status" value="1"/>
</dbReference>
<dbReference type="InterPro" id="IPR029058">
    <property type="entry name" value="AB_hydrolase_fold"/>
</dbReference>
<organism evidence="3 4">
    <name type="scientific">Candidatus Marsarchaeota G2 archaeon ECH_B_SAG-C16</name>
    <dbReference type="NCBI Taxonomy" id="1978163"/>
    <lineage>
        <taxon>Archaea</taxon>
        <taxon>Candidatus Marsarchaeota</taxon>
        <taxon>Candidatus Marsarchaeota group 2</taxon>
    </lineage>
</organism>
<dbReference type="InterPro" id="IPR011042">
    <property type="entry name" value="6-blade_b-propeller_TolB-like"/>
</dbReference>
<keyword evidence="1" id="KW-0378">Hydrolase</keyword>
<protein>
    <recommendedName>
        <fullName evidence="2">Peptidase S9 prolyl oligopeptidase catalytic domain-containing protein</fullName>
    </recommendedName>
</protein>
<evidence type="ECO:0000313" key="4">
    <source>
        <dbReference type="Proteomes" id="UP000240681"/>
    </source>
</evidence>
<dbReference type="PANTHER" id="PTHR42776">
    <property type="entry name" value="SERINE PEPTIDASE S9 FAMILY MEMBER"/>
    <property type="match status" value="1"/>
</dbReference>
<dbReference type="AlphaFoldDB" id="A0A2R6BF26"/>
<feature type="domain" description="Peptidase S9 prolyl oligopeptidase catalytic" evidence="2">
    <location>
        <begin position="419"/>
        <end position="627"/>
    </location>
</feature>
<gene>
    <name evidence="3" type="ORF">B9Q09_01105</name>
</gene>
<comment type="caution">
    <text evidence="3">The sequence shown here is derived from an EMBL/GenBank/DDBJ whole genome shotgun (WGS) entry which is preliminary data.</text>
</comment>
<evidence type="ECO:0000259" key="2">
    <source>
        <dbReference type="Pfam" id="PF00326"/>
    </source>
</evidence>
<name>A0A2R6BF26_9ARCH</name>
<reference evidence="3 4" key="1">
    <citation type="submission" date="2017-04" db="EMBL/GenBank/DDBJ databases">
        <title>Novel microbial lineages endemic to geothermal iron-oxide mats fill important gaps in the evolutionary history of Archaea.</title>
        <authorList>
            <person name="Jay Z.J."/>
            <person name="Beam J.P."/>
            <person name="Dlakic M."/>
            <person name="Rusch D.B."/>
            <person name="Kozubal M.A."/>
            <person name="Inskeep W.P."/>
        </authorList>
    </citation>
    <scope>NUCLEOTIDE SEQUENCE [LARGE SCALE GENOMIC DNA]</scope>
    <source>
        <strain evidence="3">ECH_B_SAG-C16</strain>
    </source>
</reference>
<proteinExistence type="predicted"/>
<dbReference type="GO" id="GO:0004252">
    <property type="term" value="F:serine-type endopeptidase activity"/>
    <property type="evidence" value="ECO:0007669"/>
    <property type="project" value="TreeGrafter"/>
</dbReference>
<evidence type="ECO:0000313" key="3">
    <source>
        <dbReference type="EMBL" id="PSN97247.1"/>
    </source>
</evidence>
<dbReference type="Gene3D" id="2.120.10.30">
    <property type="entry name" value="TolB, C-terminal domain"/>
    <property type="match status" value="2"/>
</dbReference>
<dbReference type="PANTHER" id="PTHR42776:SF27">
    <property type="entry name" value="DIPEPTIDYL PEPTIDASE FAMILY MEMBER 6"/>
    <property type="match status" value="1"/>
</dbReference>
<dbReference type="Proteomes" id="UP000240681">
    <property type="component" value="Unassembled WGS sequence"/>
</dbReference>
<sequence>MFIGCGEYSSRLSMWDSETLFELVGLSDPRISRSGEWCAYVLSKPDLMGDKYDQTLVVRSLGSGEERFASKGYMPRFSPDSKHLSYVIPSDSTSKSELWVMDVLTGSSRRLLEVEWLVDALWSPRGDRLCLVTSRKRGDAHLYFEEDVPVWFNSKVFFDSEKAEFRVVDSASGAVLESFEESIPLIPLLTVAVWHGESLVYNSPSRENPFTKFTVRIREGGVSRDLFQDVSYTAVDSDGRTLLLHGKPKKAHHAEHSYIYLWDGGKVEALTEKYQWNNSWAPPKLGGDGFVYYVSAEEGRLALNRVGVDGYTQQRIIYDDCWVTMLDVSPANRVVYVKESPTQPAEVYMWSGSETQLTTYNTALAARLGFKPLNKLKYRSLDGLEIDGWYLKPQLDASKKAPLIVFIHGGPKGMYGYRFDFLGQLLAQKGYYVLYTNPRGSDGYDEEFAMRIMHRYGEEDFEDILKGADELIKRDGGVDPERMGVTGISGGGYLTNWAVTHTEKFKAAVSENGISNWFTMYTYSDIGYWFCRDLIGENPLESEEYRKLSPIYLAHKVNTPILFIHSVEDYRCPLEQSVSFHHLLKTLHKESYIAVFRKGDHAHSINGTPKHRLKRIKLIQQFFDAKLVRQQVGFTPKIET</sequence>
<dbReference type="InterPro" id="IPR001375">
    <property type="entry name" value="Peptidase_S9_cat"/>
</dbReference>
<evidence type="ECO:0000256" key="1">
    <source>
        <dbReference type="ARBA" id="ARBA00022801"/>
    </source>
</evidence>
<dbReference type="Pfam" id="PF00326">
    <property type="entry name" value="Peptidase_S9"/>
    <property type="match status" value="1"/>
</dbReference>
<dbReference type="GO" id="GO:0006508">
    <property type="term" value="P:proteolysis"/>
    <property type="evidence" value="ECO:0007669"/>
    <property type="project" value="InterPro"/>
</dbReference>
<dbReference type="SUPFAM" id="SSF53474">
    <property type="entry name" value="alpha/beta-Hydrolases"/>
    <property type="match status" value="1"/>
</dbReference>